<evidence type="ECO:0000313" key="2">
    <source>
        <dbReference type="EMBL" id="KIN04914.1"/>
    </source>
</evidence>
<dbReference type="AlphaFoldDB" id="A0A0C3D0Z0"/>
<dbReference type="InterPro" id="IPR045518">
    <property type="entry name" value="2EXR"/>
</dbReference>
<accession>A0A0C3D0Z0</accession>
<evidence type="ECO:0000313" key="3">
    <source>
        <dbReference type="Proteomes" id="UP000054321"/>
    </source>
</evidence>
<name>A0A0C3D0Z0_OIDMZ</name>
<dbReference type="Proteomes" id="UP000054321">
    <property type="component" value="Unassembled WGS sequence"/>
</dbReference>
<gene>
    <name evidence="2" type="ORF">OIDMADRAFT_177269</name>
</gene>
<dbReference type="PANTHER" id="PTHR35910">
    <property type="entry name" value="2EXR DOMAIN-CONTAINING PROTEIN"/>
    <property type="match status" value="1"/>
</dbReference>
<dbReference type="PANTHER" id="PTHR35910:SF1">
    <property type="entry name" value="2EXR DOMAIN-CONTAINING PROTEIN"/>
    <property type="match status" value="1"/>
</dbReference>
<reference evidence="3" key="2">
    <citation type="submission" date="2015-01" db="EMBL/GenBank/DDBJ databases">
        <title>Evolutionary Origins and Diversification of the Mycorrhizal Mutualists.</title>
        <authorList>
            <consortium name="DOE Joint Genome Institute"/>
            <consortium name="Mycorrhizal Genomics Consortium"/>
            <person name="Kohler A."/>
            <person name="Kuo A."/>
            <person name="Nagy L.G."/>
            <person name="Floudas D."/>
            <person name="Copeland A."/>
            <person name="Barry K.W."/>
            <person name="Cichocki N."/>
            <person name="Veneault-Fourrey C."/>
            <person name="LaButti K."/>
            <person name="Lindquist E.A."/>
            <person name="Lipzen A."/>
            <person name="Lundell T."/>
            <person name="Morin E."/>
            <person name="Murat C."/>
            <person name="Riley R."/>
            <person name="Ohm R."/>
            <person name="Sun H."/>
            <person name="Tunlid A."/>
            <person name="Henrissat B."/>
            <person name="Grigoriev I.V."/>
            <person name="Hibbett D.S."/>
            <person name="Martin F."/>
        </authorList>
    </citation>
    <scope>NUCLEOTIDE SEQUENCE [LARGE SCALE GENOMIC DNA]</scope>
    <source>
        <strain evidence="3">Zn</strain>
    </source>
</reference>
<dbReference type="Pfam" id="PF20150">
    <property type="entry name" value="2EXR"/>
    <property type="match status" value="1"/>
</dbReference>
<keyword evidence="3" id="KW-1185">Reference proteome</keyword>
<proteinExistence type="predicted"/>
<sequence length="259" mass="30063">MTSSDTAPTSFPRFRQLPPELRIKVWRDALPGPRTIHLVRESDYYNKWCFHPRRLIPKRCVSTLPCPRSLFNLLHACAESRHEVLARYEALLLSKVPNDPLFSIHYFDPRCDGIFVDHIWPWVRGGMNKPSGVFKTRCLSISCNTWWDMWTHNSPQLFGKAGLLKFKQLEELHIVFRILADHEKARIPNGKRLCVPMPFAARAFIDQRPNDIEFPHPGVDVHVEPILQKFAAMKRANPEWKIPKLKLMAWAATPSDPAR</sequence>
<dbReference type="HOGENOM" id="CLU_1074002_0_0_1"/>
<organism evidence="2 3">
    <name type="scientific">Oidiodendron maius (strain Zn)</name>
    <dbReference type="NCBI Taxonomy" id="913774"/>
    <lineage>
        <taxon>Eukaryota</taxon>
        <taxon>Fungi</taxon>
        <taxon>Dikarya</taxon>
        <taxon>Ascomycota</taxon>
        <taxon>Pezizomycotina</taxon>
        <taxon>Leotiomycetes</taxon>
        <taxon>Leotiomycetes incertae sedis</taxon>
        <taxon>Myxotrichaceae</taxon>
        <taxon>Oidiodendron</taxon>
    </lineage>
</organism>
<feature type="domain" description="2EXR" evidence="1">
    <location>
        <begin position="11"/>
        <end position="112"/>
    </location>
</feature>
<dbReference type="EMBL" id="KN832872">
    <property type="protein sequence ID" value="KIN04914.1"/>
    <property type="molecule type" value="Genomic_DNA"/>
</dbReference>
<dbReference type="InParanoid" id="A0A0C3D0Z0"/>
<reference evidence="2 3" key="1">
    <citation type="submission" date="2014-04" db="EMBL/GenBank/DDBJ databases">
        <authorList>
            <consortium name="DOE Joint Genome Institute"/>
            <person name="Kuo A."/>
            <person name="Martino E."/>
            <person name="Perotto S."/>
            <person name="Kohler A."/>
            <person name="Nagy L.G."/>
            <person name="Floudas D."/>
            <person name="Copeland A."/>
            <person name="Barry K.W."/>
            <person name="Cichocki N."/>
            <person name="Veneault-Fourrey C."/>
            <person name="LaButti K."/>
            <person name="Lindquist E.A."/>
            <person name="Lipzen A."/>
            <person name="Lundell T."/>
            <person name="Morin E."/>
            <person name="Murat C."/>
            <person name="Sun H."/>
            <person name="Tunlid A."/>
            <person name="Henrissat B."/>
            <person name="Grigoriev I.V."/>
            <person name="Hibbett D.S."/>
            <person name="Martin F."/>
            <person name="Nordberg H.P."/>
            <person name="Cantor M.N."/>
            <person name="Hua S.X."/>
        </authorList>
    </citation>
    <scope>NUCLEOTIDE SEQUENCE [LARGE SCALE GENOMIC DNA]</scope>
    <source>
        <strain evidence="2 3">Zn</strain>
    </source>
</reference>
<protein>
    <recommendedName>
        <fullName evidence="1">2EXR domain-containing protein</fullName>
    </recommendedName>
</protein>
<dbReference type="OrthoDB" id="3448456at2759"/>
<evidence type="ECO:0000259" key="1">
    <source>
        <dbReference type="Pfam" id="PF20150"/>
    </source>
</evidence>